<dbReference type="SUPFAM" id="SSF54523">
    <property type="entry name" value="Pili subunits"/>
    <property type="match status" value="1"/>
</dbReference>
<evidence type="ECO:0000256" key="1">
    <source>
        <dbReference type="ARBA" id="ARBA00005233"/>
    </source>
</evidence>
<feature type="transmembrane region" description="Helical" evidence="4">
    <location>
        <begin position="7"/>
        <end position="31"/>
    </location>
</feature>
<proteinExistence type="inferred from homology"/>
<dbReference type="GO" id="GO:0044096">
    <property type="term" value="C:type IV pilus"/>
    <property type="evidence" value="ECO:0007669"/>
    <property type="project" value="TreeGrafter"/>
</dbReference>
<dbReference type="InterPro" id="IPR001082">
    <property type="entry name" value="Pilin"/>
</dbReference>
<gene>
    <name evidence="5" type="ORF">CSA60_04400</name>
</gene>
<name>A0A2G6JJ96_NEPCE</name>
<dbReference type="PANTHER" id="PTHR30093">
    <property type="entry name" value="GENERAL SECRETION PATHWAY PROTEIN G"/>
    <property type="match status" value="1"/>
</dbReference>
<evidence type="ECO:0000313" key="6">
    <source>
        <dbReference type="Proteomes" id="UP000243469"/>
    </source>
</evidence>
<dbReference type="GO" id="GO:0043107">
    <property type="term" value="P:type IV pilus-dependent motility"/>
    <property type="evidence" value="ECO:0007669"/>
    <property type="project" value="TreeGrafter"/>
</dbReference>
<dbReference type="Pfam" id="PF07963">
    <property type="entry name" value="N_methyl"/>
    <property type="match status" value="1"/>
</dbReference>
<dbReference type="Pfam" id="PF00114">
    <property type="entry name" value="Pilin"/>
    <property type="match status" value="1"/>
</dbReference>
<keyword evidence="2" id="KW-0488">Methylation</keyword>
<dbReference type="GO" id="GO:0007155">
    <property type="term" value="P:cell adhesion"/>
    <property type="evidence" value="ECO:0007669"/>
    <property type="project" value="InterPro"/>
</dbReference>
<evidence type="ECO:0000256" key="4">
    <source>
        <dbReference type="SAM" id="Phobius"/>
    </source>
</evidence>
<keyword evidence="3" id="KW-0281">Fimbrium</keyword>
<comment type="similarity">
    <text evidence="1 3">Belongs to the N-Me-Phe pilin family.</text>
</comment>
<evidence type="ECO:0000313" key="5">
    <source>
        <dbReference type="EMBL" id="PIE23506.1"/>
    </source>
</evidence>
<dbReference type="NCBIfam" id="TIGR02532">
    <property type="entry name" value="IV_pilin_GFxxxE"/>
    <property type="match status" value="1"/>
</dbReference>
<keyword evidence="4" id="KW-1133">Transmembrane helix</keyword>
<dbReference type="InterPro" id="IPR045584">
    <property type="entry name" value="Pilin-like"/>
</dbReference>
<dbReference type="AlphaFoldDB" id="A0A2G6JJ96"/>
<accession>A0A2G6JJ96</accession>
<sequence length="152" mass="15348">MKKTQQGFTLIELMIVVAIIGILAAIALPAYQTYTKKAKFSEVVAATGGAKTAVELCAQTVAADAAGFASNCATPGTNGIVSAGASGFVQSVTVGAGGGNDVRITATGSTTEFTNSENVYAIDGQYTNGQVIWVLASTASNCDDVGICSDPR</sequence>
<protein>
    <submittedName>
        <fullName evidence="5">Pilus assembly protein TapA</fullName>
    </submittedName>
</protein>
<evidence type="ECO:0000256" key="3">
    <source>
        <dbReference type="RuleBase" id="RU000389"/>
    </source>
</evidence>
<organism evidence="5 6">
    <name type="scientific">Neptuniibacter caesariensis</name>
    <dbReference type="NCBI Taxonomy" id="207954"/>
    <lineage>
        <taxon>Bacteria</taxon>
        <taxon>Pseudomonadati</taxon>
        <taxon>Pseudomonadota</taxon>
        <taxon>Gammaproteobacteria</taxon>
        <taxon>Oceanospirillales</taxon>
        <taxon>Oceanospirillaceae</taxon>
        <taxon>Neptuniibacter</taxon>
    </lineage>
</organism>
<reference evidence="5 6" key="1">
    <citation type="submission" date="2017-10" db="EMBL/GenBank/DDBJ databases">
        <title>Novel microbial diversity and functional potential in the marine mammal oral microbiome.</title>
        <authorList>
            <person name="Dudek N.K."/>
            <person name="Sun C.L."/>
            <person name="Burstein D."/>
            <person name="Kantor R.S."/>
            <person name="Aliaga Goltsman D.S."/>
            <person name="Bik E.M."/>
            <person name="Thomas B.C."/>
            <person name="Banfield J.F."/>
            <person name="Relman D.A."/>
        </authorList>
    </citation>
    <scope>NUCLEOTIDE SEQUENCE [LARGE SCALE GENOMIC DNA]</scope>
    <source>
        <strain evidence="5">DOLJORAL78_47_21</strain>
    </source>
</reference>
<dbReference type="Gene3D" id="3.30.700.10">
    <property type="entry name" value="Glycoprotein, Type 4 Pilin"/>
    <property type="match status" value="1"/>
</dbReference>
<dbReference type="PROSITE" id="PS00409">
    <property type="entry name" value="PROKAR_NTER_METHYL"/>
    <property type="match status" value="1"/>
</dbReference>
<dbReference type="Proteomes" id="UP000243469">
    <property type="component" value="Unassembled WGS sequence"/>
</dbReference>
<evidence type="ECO:0000256" key="2">
    <source>
        <dbReference type="ARBA" id="ARBA00022481"/>
    </source>
</evidence>
<dbReference type="EMBL" id="PDSH01000021">
    <property type="protein sequence ID" value="PIE23506.1"/>
    <property type="molecule type" value="Genomic_DNA"/>
</dbReference>
<comment type="caution">
    <text evidence="5">The sequence shown here is derived from an EMBL/GenBank/DDBJ whole genome shotgun (WGS) entry which is preliminary data.</text>
</comment>
<keyword evidence="4" id="KW-0812">Transmembrane</keyword>
<dbReference type="PANTHER" id="PTHR30093:SF34">
    <property type="entry name" value="PREPILIN PEPTIDASE-DEPENDENT PROTEIN D"/>
    <property type="match status" value="1"/>
</dbReference>
<keyword evidence="4" id="KW-0472">Membrane</keyword>
<dbReference type="InterPro" id="IPR012902">
    <property type="entry name" value="N_methyl_site"/>
</dbReference>